<evidence type="ECO:0000259" key="5">
    <source>
        <dbReference type="PROSITE" id="PS50977"/>
    </source>
</evidence>
<keyword evidence="3" id="KW-0804">Transcription</keyword>
<dbReference type="InterPro" id="IPR009057">
    <property type="entry name" value="Homeodomain-like_sf"/>
</dbReference>
<dbReference type="Gene3D" id="1.10.10.60">
    <property type="entry name" value="Homeodomain-like"/>
    <property type="match status" value="1"/>
</dbReference>
<dbReference type="GO" id="GO:0000976">
    <property type="term" value="F:transcription cis-regulatory region binding"/>
    <property type="evidence" value="ECO:0007669"/>
    <property type="project" value="TreeGrafter"/>
</dbReference>
<dbReference type="InterPro" id="IPR050109">
    <property type="entry name" value="HTH-type_TetR-like_transc_reg"/>
</dbReference>
<dbReference type="PROSITE" id="PS50977">
    <property type="entry name" value="HTH_TETR_2"/>
    <property type="match status" value="1"/>
</dbReference>
<geneLocation type="plasmid" evidence="7">
    <name>pjcm18538 dna</name>
</geneLocation>
<evidence type="ECO:0000313" key="6">
    <source>
        <dbReference type="EMBL" id="BBY52039.1"/>
    </source>
</evidence>
<dbReference type="RefSeq" id="WP_163923647.1">
    <property type="nucleotide sequence ID" value="NZ_AP022593.1"/>
</dbReference>
<dbReference type="KEGG" id="marz:MARA_55070"/>
<name>A0A7I7S6U6_9MYCO</name>
<dbReference type="EMBL" id="AP022593">
    <property type="protein sequence ID" value="BBY52039.1"/>
    <property type="molecule type" value="Genomic_DNA"/>
</dbReference>
<dbReference type="PANTHER" id="PTHR30055:SF151">
    <property type="entry name" value="TRANSCRIPTIONAL REGULATORY PROTEIN"/>
    <property type="match status" value="1"/>
</dbReference>
<keyword evidence="2 4" id="KW-0238">DNA-binding</keyword>
<dbReference type="Pfam" id="PF02909">
    <property type="entry name" value="TetR_C_1"/>
    <property type="match status" value="1"/>
</dbReference>
<proteinExistence type="predicted"/>
<protein>
    <submittedName>
        <fullName evidence="6">TetR family transcriptional regulator</fullName>
    </submittedName>
</protein>
<dbReference type="Proteomes" id="UP000467428">
    <property type="component" value="Chromosome"/>
</dbReference>
<dbReference type="AlphaFoldDB" id="A0A7I7S6U6"/>
<evidence type="ECO:0000313" key="7">
    <source>
        <dbReference type="Proteomes" id="UP000467428"/>
    </source>
</evidence>
<dbReference type="Gene3D" id="1.10.357.10">
    <property type="entry name" value="Tetracycline Repressor, domain 2"/>
    <property type="match status" value="1"/>
</dbReference>
<dbReference type="PANTHER" id="PTHR30055">
    <property type="entry name" value="HTH-TYPE TRANSCRIPTIONAL REGULATOR RUTR"/>
    <property type="match status" value="1"/>
</dbReference>
<feature type="domain" description="HTH tetR-type" evidence="5">
    <location>
        <begin position="14"/>
        <end position="74"/>
    </location>
</feature>
<evidence type="ECO:0000256" key="4">
    <source>
        <dbReference type="PROSITE-ProRule" id="PRU00335"/>
    </source>
</evidence>
<feature type="DNA-binding region" description="H-T-H motif" evidence="4">
    <location>
        <begin position="37"/>
        <end position="56"/>
    </location>
</feature>
<evidence type="ECO:0000256" key="3">
    <source>
        <dbReference type="ARBA" id="ARBA00023163"/>
    </source>
</evidence>
<evidence type="ECO:0000256" key="1">
    <source>
        <dbReference type="ARBA" id="ARBA00023015"/>
    </source>
</evidence>
<accession>A0A7I7S6U6</accession>
<dbReference type="GO" id="GO:0045892">
    <property type="term" value="P:negative regulation of DNA-templated transcription"/>
    <property type="evidence" value="ECO:0007669"/>
    <property type="project" value="InterPro"/>
</dbReference>
<keyword evidence="7" id="KW-1185">Reference proteome</keyword>
<dbReference type="Pfam" id="PF00440">
    <property type="entry name" value="TetR_N"/>
    <property type="match status" value="1"/>
</dbReference>
<organism evidence="6 7">
    <name type="scientific">Mycolicibacterium arabiense</name>
    <dbReference type="NCBI Taxonomy" id="1286181"/>
    <lineage>
        <taxon>Bacteria</taxon>
        <taxon>Bacillati</taxon>
        <taxon>Actinomycetota</taxon>
        <taxon>Actinomycetes</taxon>
        <taxon>Mycobacteriales</taxon>
        <taxon>Mycobacteriaceae</taxon>
        <taxon>Mycolicibacterium</taxon>
    </lineage>
</organism>
<dbReference type="InterPro" id="IPR036271">
    <property type="entry name" value="Tet_transcr_reg_TetR-rel_C_sf"/>
</dbReference>
<dbReference type="InterPro" id="IPR004111">
    <property type="entry name" value="Repressor_TetR_C"/>
</dbReference>
<dbReference type="SUPFAM" id="SSF46689">
    <property type="entry name" value="Homeodomain-like"/>
    <property type="match status" value="1"/>
</dbReference>
<keyword evidence="1" id="KW-0805">Transcription regulation</keyword>
<reference evidence="6 7" key="1">
    <citation type="journal article" date="2019" name="Emerg. Microbes Infect.">
        <title>Comprehensive subspecies identification of 175 nontuberculous mycobacteria species based on 7547 genomic profiles.</title>
        <authorList>
            <person name="Matsumoto Y."/>
            <person name="Kinjo T."/>
            <person name="Motooka D."/>
            <person name="Nabeya D."/>
            <person name="Jung N."/>
            <person name="Uechi K."/>
            <person name="Horii T."/>
            <person name="Iida T."/>
            <person name="Fujita J."/>
            <person name="Nakamura S."/>
        </authorList>
    </citation>
    <scope>NUCLEOTIDE SEQUENCE [LARGE SCALE GENOMIC DNA]</scope>
    <source>
        <strain evidence="6 7">JCM 18538</strain>
    </source>
</reference>
<evidence type="ECO:0000256" key="2">
    <source>
        <dbReference type="ARBA" id="ARBA00023125"/>
    </source>
</evidence>
<gene>
    <name evidence="6" type="ORF">MARA_55070</name>
</gene>
<dbReference type="SUPFAM" id="SSF48498">
    <property type="entry name" value="Tetracyclin repressor-like, C-terminal domain"/>
    <property type="match status" value="1"/>
</dbReference>
<dbReference type="InterPro" id="IPR001647">
    <property type="entry name" value="HTH_TetR"/>
</dbReference>
<sequence length="223" mass="24363">MPPKPRRTERRSDALSKERIIAAAIDVLDTDGEGALTFRALATRLTTGSGAIYWHVANKDDLLAATTDHVIAQAMTGARVDAAPDDAIRAIALAVFDAIHARPWVGTQISREPWQSGTRRIFEGLGQQLQALGVPERAQFDSASALVSYMLGLAAQYAAGARLVARKTSRTGFLTDVVARWTQDEPDQYPFVQQIADELREHDDREQFRAGIDLILAGIAAIR</sequence>
<dbReference type="GO" id="GO:0003700">
    <property type="term" value="F:DNA-binding transcription factor activity"/>
    <property type="evidence" value="ECO:0007669"/>
    <property type="project" value="TreeGrafter"/>
</dbReference>